<dbReference type="EMBL" id="JBHTAX010000001">
    <property type="protein sequence ID" value="MFC7188509.1"/>
    <property type="molecule type" value="Genomic_DNA"/>
</dbReference>
<dbReference type="Proteomes" id="UP001596417">
    <property type="component" value="Unassembled WGS sequence"/>
</dbReference>
<organism evidence="2 3">
    <name type="scientific">Halocatena marina</name>
    <dbReference type="NCBI Taxonomy" id="2934937"/>
    <lineage>
        <taxon>Archaea</taxon>
        <taxon>Methanobacteriati</taxon>
        <taxon>Methanobacteriota</taxon>
        <taxon>Stenosarchaea group</taxon>
        <taxon>Halobacteria</taxon>
        <taxon>Halobacteriales</taxon>
        <taxon>Natronomonadaceae</taxon>
        <taxon>Halocatena</taxon>
    </lineage>
</organism>
<protein>
    <submittedName>
        <fullName evidence="2">Uncharacterized protein</fullName>
    </submittedName>
</protein>
<comment type="caution">
    <text evidence="2">The sequence shown here is derived from an EMBL/GenBank/DDBJ whole genome shotgun (WGS) entry which is preliminary data.</text>
</comment>
<name>A0ABD5YKI8_9EURY</name>
<sequence length="46" mass="5020">MFWTILVSAVLLVVAFIISGQYLLALSLVVPLLLFAYLVDNAAPLQ</sequence>
<evidence type="ECO:0000313" key="2">
    <source>
        <dbReference type="EMBL" id="MFC7188509.1"/>
    </source>
</evidence>
<feature type="transmembrane region" description="Helical" evidence="1">
    <location>
        <begin position="6"/>
        <end position="39"/>
    </location>
</feature>
<evidence type="ECO:0000313" key="3">
    <source>
        <dbReference type="Proteomes" id="UP001596417"/>
    </source>
</evidence>
<dbReference type="RefSeq" id="WP_248903906.1">
    <property type="nucleotide sequence ID" value="NZ_CP109979.1"/>
</dbReference>
<keyword evidence="1" id="KW-0472">Membrane</keyword>
<keyword evidence="1" id="KW-1133">Transmembrane helix</keyword>
<keyword evidence="3" id="KW-1185">Reference proteome</keyword>
<evidence type="ECO:0000256" key="1">
    <source>
        <dbReference type="SAM" id="Phobius"/>
    </source>
</evidence>
<dbReference type="AlphaFoldDB" id="A0ABD5YKI8"/>
<reference evidence="2 3" key="1">
    <citation type="journal article" date="2019" name="Int. J. Syst. Evol. Microbiol.">
        <title>The Global Catalogue of Microorganisms (GCM) 10K type strain sequencing project: providing services to taxonomists for standard genome sequencing and annotation.</title>
        <authorList>
            <consortium name="The Broad Institute Genomics Platform"/>
            <consortium name="The Broad Institute Genome Sequencing Center for Infectious Disease"/>
            <person name="Wu L."/>
            <person name="Ma J."/>
        </authorList>
    </citation>
    <scope>NUCLEOTIDE SEQUENCE [LARGE SCALE GENOMIC DNA]</scope>
    <source>
        <strain evidence="2 3">RDMS1</strain>
    </source>
</reference>
<proteinExistence type="predicted"/>
<dbReference type="GeneID" id="76198043"/>
<gene>
    <name evidence="2" type="ORF">ACFQL7_00640</name>
</gene>
<accession>A0ABD5YKI8</accession>
<keyword evidence="1" id="KW-0812">Transmembrane</keyword>